<dbReference type="EMBL" id="JBIBEG010000022">
    <property type="protein sequence ID" value="MFF5900933.1"/>
    <property type="molecule type" value="Genomic_DNA"/>
</dbReference>
<dbReference type="InterPro" id="IPR027417">
    <property type="entry name" value="P-loop_NTPase"/>
</dbReference>
<dbReference type="Gene3D" id="1.10.8.60">
    <property type="match status" value="2"/>
</dbReference>
<dbReference type="InterPro" id="IPR012334">
    <property type="entry name" value="Pectin_lyas_fold"/>
</dbReference>
<dbReference type="Gene3D" id="2.160.20.10">
    <property type="entry name" value="Single-stranded right-handed beta-helix, Pectin lyase-like"/>
    <property type="match status" value="3"/>
</dbReference>
<feature type="domain" description="AAA+ ATPase" evidence="5">
    <location>
        <begin position="877"/>
        <end position="1017"/>
    </location>
</feature>
<name>A0ABW6XGV3_9ACTN</name>
<dbReference type="PANTHER" id="PTHR43392">
    <property type="entry name" value="AAA-TYPE ATPASE FAMILY PROTEIN / ANKYRIN REPEAT FAMILY PROTEIN"/>
    <property type="match status" value="1"/>
</dbReference>
<accession>A0ABW6XGV3</accession>
<keyword evidence="2" id="KW-0547">Nucleotide-binding</keyword>
<dbReference type="Pfam" id="PF13229">
    <property type="entry name" value="Beta_helix"/>
    <property type="match status" value="2"/>
</dbReference>
<dbReference type="Gene3D" id="3.40.50.300">
    <property type="entry name" value="P-loop containing nucleotide triphosphate hydrolases"/>
    <property type="match status" value="2"/>
</dbReference>
<dbReference type="InterPro" id="IPR041627">
    <property type="entry name" value="AAA_lid_6"/>
</dbReference>
<evidence type="ECO:0000259" key="5">
    <source>
        <dbReference type="SMART" id="SM00382"/>
    </source>
</evidence>
<keyword evidence="7" id="KW-1185">Reference proteome</keyword>
<dbReference type="CDD" id="cd00009">
    <property type="entry name" value="AAA"/>
    <property type="match status" value="2"/>
</dbReference>
<dbReference type="RefSeq" id="WP_387909264.1">
    <property type="nucleotide sequence ID" value="NZ_JBIBEG010000022.1"/>
</dbReference>
<evidence type="ECO:0000313" key="6">
    <source>
        <dbReference type="EMBL" id="MFF5900933.1"/>
    </source>
</evidence>
<proteinExistence type="inferred from homology"/>
<dbReference type="Proteomes" id="UP001602322">
    <property type="component" value="Unassembled WGS sequence"/>
</dbReference>
<dbReference type="SMART" id="SM00710">
    <property type="entry name" value="PbH1"/>
    <property type="match status" value="17"/>
</dbReference>
<feature type="region of interest" description="Disordered" evidence="4">
    <location>
        <begin position="532"/>
        <end position="560"/>
    </location>
</feature>
<dbReference type="InterPro" id="IPR011050">
    <property type="entry name" value="Pectin_lyase_fold/virulence"/>
</dbReference>
<feature type="domain" description="AAA+ ATPase" evidence="5">
    <location>
        <begin position="598"/>
        <end position="738"/>
    </location>
</feature>
<dbReference type="InterPro" id="IPR039448">
    <property type="entry name" value="Beta_helix"/>
</dbReference>
<dbReference type="InterPro" id="IPR006626">
    <property type="entry name" value="PbH1"/>
</dbReference>
<dbReference type="PRINTS" id="PR00819">
    <property type="entry name" value="CBXCFQXSUPER"/>
</dbReference>
<comment type="similarity">
    <text evidence="1">Belongs to the CbxX/CfxQ family.</text>
</comment>
<evidence type="ECO:0000256" key="3">
    <source>
        <dbReference type="ARBA" id="ARBA00022840"/>
    </source>
</evidence>
<evidence type="ECO:0000256" key="2">
    <source>
        <dbReference type="ARBA" id="ARBA00022741"/>
    </source>
</evidence>
<dbReference type="InterPro" id="IPR050773">
    <property type="entry name" value="CbxX/CfxQ_RuBisCO_ESX"/>
</dbReference>
<dbReference type="Pfam" id="PF00004">
    <property type="entry name" value="AAA"/>
    <property type="match status" value="2"/>
</dbReference>
<dbReference type="SUPFAM" id="SSF51126">
    <property type="entry name" value="Pectin lyase-like"/>
    <property type="match status" value="3"/>
</dbReference>
<dbReference type="InterPro" id="IPR003959">
    <property type="entry name" value="ATPase_AAA_core"/>
</dbReference>
<sequence>MSRQLLTVSPDRPGDARTIGEALTKARTGAVIRVAAGRYPENLVIRTRVTIVGEGDPGQVEICPRRGGAVSLMADAVLLTNLALRGNDKDTAVVDVPSGQAALDRCTVTGAGWAAVLVRGTGSLAARDCRVSNPGGAGLVDTSETGSVIEDTVFENFGTSAVVIGETGRPTVRNCRIRGARGNGVLANGEAQGTVDNCDVSGCDKPAIALEGNSSTRVLRTTVHDTAVGLLIASVSRPEIDDCRFEAIGENAVVITGGADPYLRHCVTRRTKGSGLLVIDRSRGVLEKCSFEGAGEPAIRVTEHSAPLLRETSVRDCTYEGGSVVIADGSTAEFDRLSVTGAAGVGVAVSSAADPLLLRATVTGAEGHGVDITDGGRGRLEHCRIEAAGGAALHLGDGAEPTVSDTLLRAAGRSGVVFGEGALGTLRDCEITGSADSGVTVRERAEARLEHLLIEGSGIHGVHLMDGGRAELTGCTVTGSAGDGIRVDTVREVTLTSCSVRENQGAGLRQSRSGDQLTVENLASADNLVPDAWGESAETGTSGTSGAGGRGGAEPTGPMEELDSLVGLENVKHQVRTLVNLNQLAERRRRLGMPVPSMSRHLVFAGPPGTGKTTVARLYGAILADLGVLRSGHLVEVARADLVAQVIGGTAIKTTEAFTSALGGVLFVDEAYTLTPDGGVSNDFGREAVDTLLKLMEDHRDDVVVIVAGYSEQMQSFLTANPGLASRFTRTIEFANYSVDDLVTITENMCARHRYELGPGTVEALAAHFDGMTRDATFGNGRAARGVFEDMIDRQSFRLAAMTDIGETDLTLLLPQDVGDATADAGGSGSGEAEPSPLERLETMVGLTAVKSEVTDLVSLLSNARQRAAAGLPAPRISHHLVFTGPPGTGKTTVARLYAELLHSLGVLPRVNLVEVARADLVGQYVGHTAQLTKAVFTSALGGVLFIDEAYTLTPEGASGNDFGREAIDTLLKLMEDHRDDVVVIVAGYTEEMERFLASNPGLASRFSRTVEFENYSTDELVTIVERHAAASGYECRSDALAALRAHVDALPRGRAFGNARLARKLLESMITRQARRLAAVEGPSISDLRTLLPEDFPEVLPEGVAAAGGRAERKRVVL</sequence>
<protein>
    <submittedName>
        <fullName evidence="6">Right-handed parallel beta-helix repeat-containing protein</fullName>
    </submittedName>
</protein>
<comment type="caution">
    <text evidence="6">The sequence shown here is derived from an EMBL/GenBank/DDBJ whole genome shotgun (WGS) entry which is preliminary data.</text>
</comment>
<gene>
    <name evidence="6" type="ORF">ACFY8O_34165</name>
</gene>
<dbReference type="InterPro" id="IPR000641">
    <property type="entry name" value="CbxX/CfxQ"/>
</dbReference>
<dbReference type="Pfam" id="PF17866">
    <property type="entry name" value="AAA_lid_6"/>
    <property type="match status" value="2"/>
</dbReference>
<evidence type="ECO:0000256" key="4">
    <source>
        <dbReference type="SAM" id="MobiDB-lite"/>
    </source>
</evidence>
<organism evidence="6 7">
    <name type="scientific">Streptomyces argenteolus</name>
    <dbReference type="NCBI Taxonomy" id="67274"/>
    <lineage>
        <taxon>Bacteria</taxon>
        <taxon>Bacillati</taxon>
        <taxon>Actinomycetota</taxon>
        <taxon>Actinomycetes</taxon>
        <taxon>Kitasatosporales</taxon>
        <taxon>Streptomycetaceae</taxon>
        <taxon>Streptomyces</taxon>
    </lineage>
</organism>
<dbReference type="SMART" id="SM00382">
    <property type="entry name" value="AAA"/>
    <property type="match status" value="2"/>
</dbReference>
<dbReference type="InterPro" id="IPR003593">
    <property type="entry name" value="AAA+_ATPase"/>
</dbReference>
<dbReference type="PANTHER" id="PTHR43392:SF2">
    <property type="entry name" value="AAA-TYPE ATPASE FAMILY PROTEIN _ ANKYRIN REPEAT FAMILY PROTEIN"/>
    <property type="match status" value="1"/>
</dbReference>
<keyword evidence="3" id="KW-0067">ATP-binding</keyword>
<reference evidence="6 7" key="1">
    <citation type="submission" date="2024-10" db="EMBL/GenBank/DDBJ databases">
        <title>The Natural Products Discovery Center: Release of the First 8490 Sequenced Strains for Exploring Actinobacteria Biosynthetic Diversity.</title>
        <authorList>
            <person name="Kalkreuter E."/>
            <person name="Kautsar S.A."/>
            <person name="Yang D."/>
            <person name="Bader C.D."/>
            <person name="Teijaro C.N."/>
            <person name="Fluegel L."/>
            <person name="Davis C.M."/>
            <person name="Simpson J.R."/>
            <person name="Lauterbach L."/>
            <person name="Steele A.D."/>
            <person name="Gui C."/>
            <person name="Meng S."/>
            <person name="Li G."/>
            <person name="Viehrig K."/>
            <person name="Ye F."/>
            <person name="Su P."/>
            <person name="Kiefer A.F."/>
            <person name="Nichols A."/>
            <person name="Cepeda A.J."/>
            <person name="Yan W."/>
            <person name="Fan B."/>
            <person name="Jiang Y."/>
            <person name="Adhikari A."/>
            <person name="Zheng C.-J."/>
            <person name="Schuster L."/>
            <person name="Cowan T.M."/>
            <person name="Smanski M.J."/>
            <person name="Chevrette M.G."/>
            <person name="De Carvalho L.P.S."/>
            <person name="Shen B."/>
        </authorList>
    </citation>
    <scope>NUCLEOTIDE SEQUENCE [LARGE SCALE GENOMIC DNA]</scope>
    <source>
        <strain evidence="6 7">NPDC012540</strain>
    </source>
</reference>
<evidence type="ECO:0000313" key="7">
    <source>
        <dbReference type="Proteomes" id="UP001602322"/>
    </source>
</evidence>
<dbReference type="SUPFAM" id="SSF52540">
    <property type="entry name" value="P-loop containing nucleoside triphosphate hydrolases"/>
    <property type="match status" value="2"/>
</dbReference>
<evidence type="ECO:0000256" key="1">
    <source>
        <dbReference type="ARBA" id="ARBA00010378"/>
    </source>
</evidence>
<feature type="compositionally biased region" description="Gly residues" evidence="4">
    <location>
        <begin position="543"/>
        <end position="554"/>
    </location>
</feature>